<reference evidence="3" key="1">
    <citation type="journal article" date="2014" name="Front. Microbiol.">
        <title>High frequency of phylogenetically diverse reductive dehalogenase-homologous genes in deep subseafloor sedimentary metagenomes.</title>
        <authorList>
            <person name="Kawai M."/>
            <person name="Futagami T."/>
            <person name="Toyoda A."/>
            <person name="Takaki Y."/>
            <person name="Nishi S."/>
            <person name="Hori S."/>
            <person name="Arai W."/>
            <person name="Tsubouchi T."/>
            <person name="Morono Y."/>
            <person name="Uchiyama I."/>
            <person name="Ito T."/>
            <person name="Fujiyama A."/>
            <person name="Inagaki F."/>
            <person name="Takami H."/>
        </authorList>
    </citation>
    <scope>NUCLEOTIDE SEQUENCE</scope>
    <source>
        <strain evidence="3">Expedition CK06-06</strain>
    </source>
</reference>
<dbReference type="Pfam" id="PF07589">
    <property type="entry name" value="PEP-CTERM"/>
    <property type="match status" value="1"/>
</dbReference>
<evidence type="ECO:0000313" key="3">
    <source>
        <dbReference type="EMBL" id="GAJ14816.1"/>
    </source>
</evidence>
<feature type="non-terminal residue" evidence="3">
    <location>
        <position position="1"/>
    </location>
</feature>
<proteinExistence type="predicted"/>
<keyword evidence="1" id="KW-0472">Membrane</keyword>
<gene>
    <name evidence="3" type="ORF">S12H4_49810</name>
</gene>
<protein>
    <recommendedName>
        <fullName evidence="2">Ice-binding protein C-terminal domain-containing protein</fullName>
    </recommendedName>
</protein>
<feature type="transmembrane region" description="Helical" evidence="1">
    <location>
        <begin position="132"/>
        <end position="155"/>
    </location>
</feature>
<evidence type="ECO:0000256" key="1">
    <source>
        <dbReference type="SAM" id="Phobius"/>
    </source>
</evidence>
<dbReference type="InterPro" id="IPR013424">
    <property type="entry name" value="Ice-binding_C"/>
</dbReference>
<accession>X1VIC4</accession>
<feature type="domain" description="Ice-binding protein C-terminal" evidence="2">
    <location>
        <begin position="136"/>
        <end position="156"/>
    </location>
</feature>
<keyword evidence="1" id="KW-0812">Transmembrane</keyword>
<comment type="caution">
    <text evidence="3">The sequence shown here is derived from an EMBL/GenBank/DDBJ whole genome shotgun (WGS) entry which is preliminary data.</text>
</comment>
<name>X1VIC4_9ZZZZ</name>
<organism evidence="3">
    <name type="scientific">marine sediment metagenome</name>
    <dbReference type="NCBI Taxonomy" id="412755"/>
    <lineage>
        <taxon>unclassified sequences</taxon>
        <taxon>metagenomes</taxon>
        <taxon>ecological metagenomes</taxon>
    </lineage>
</organism>
<dbReference type="NCBIfam" id="TIGR02595">
    <property type="entry name" value="PEP_CTERM"/>
    <property type="match status" value="1"/>
</dbReference>
<dbReference type="AlphaFoldDB" id="X1VIC4"/>
<sequence length="160" mass="16929">HCGYLHSYNSSQITISGGSVGDNSVNGNLVSYDNSQITISGGSVGYDLHALDNSQITISGGSIGGKFYVGFDIDDNSILTVLGKDFAINGNSVDYGEYNTMGRDWFYGTLTGILASGDLINNDFEISRDSKLILAPIPEPATILLLGLGVLIWLAGSKVR</sequence>
<keyword evidence="1" id="KW-1133">Transmembrane helix</keyword>
<dbReference type="EMBL" id="BARW01031292">
    <property type="protein sequence ID" value="GAJ14816.1"/>
    <property type="molecule type" value="Genomic_DNA"/>
</dbReference>
<evidence type="ECO:0000259" key="2">
    <source>
        <dbReference type="Pfam" id="PF07589"/>
    </source>
</evidence>